<dbReference type="PANTHER" id="PTHR20914">
    <property type="entry name" value="LY6/PLAUR DOMAIN-CONTAINING PROTEIN 8"/>
    <property type="match status" value="1"/>
</dbReference>
<dbReference type="InterPro" id="IPR045860">
    <property type="entry name" value="Snake_toxin-like_sf"/>
</dbReference>
<dbReference type="Proteomes" id="UP001295444">
    <property type="component" value="Chromosome 10"/>
</dbReference>
<evidence type="ECO:0000256" key="3">
    <source>
        <dbReference type="SAM" id="SignalP"/>
    </source>
</evidence>
<dbReference type="SUPFAM" id="SSF57302">
    <property type="entry name" value="Snake toxin-like"/>
    <property type="match status" value="3"/>
</dbReference>
<organism evidence="5 6">
    <name type="scientific">Pelobates cultripes</name>
    <name type="common">Western spadefoot toad</name>
    <dbReference type="NCBI Taxonomy" id="61616"/>
    <lineage>
        <taxon>Eukaryota</taxon>
        <taxon>Metazoa</taxon>
        <taxon>Chordata</taxon>
        <taxon>Craniata</taxon>
        <taxon>Vertebrata</taxon>
        <taxon>Euteleostomi</taxon>
        <taxon>Amphibia</taxon>
        <taxon>Batrachia</taxon>
        <taxon>Anura</taxon>
        <taxon>Pelobatoidea</taxon>
        <taxon>Pelobatidae</taxon>
        <taxon>Pelobates</taxon>
    </lineage>
</organism>
<protein>
    <recommendedName>
        <fullName evidence="4">UPAR/Ly6 domain-containing protein</fullName>
    </recommendedName>
</protein>
<sequence>MSRYLALLFLCVFVPKGSCLKCNQCSGLPYNCIDQEQECFVNQTSCVSQSFTIVENGTVTEKTFKGCSQGLVCNETMYVDRGIRKTYMSSSCCLTDNCNTGTYYSTVPVAALNCLACIGNNQSCTLPNMTSIRCAGVQDRCMTITSLFVNGSSSNSVVKACGTGNLCDRRLEYNTGKGRLYTDITCCGKTNCNNNSIAVSVNETLNGLQCYACNETGKGECTNKITKVQCTGNMTSCMDIQGFPRGTTLMRGCCSNNVCLGLSTSLFVLQSQKLYCCKGNLCNNGVVASYFSSSLVTAERNVYLLGMALLVVIGREMLL</sequence>
<dbReference type="InterPro" id="IPR016054">
    <property type="entry name" value="LY6_UPA_recep-like"/>
</dbReference>
<feature type="domain" description="UPAR/Ly6" evidence="4">
    <location>
        <begin position="208"/>
        <end position="297"/>
    </location>
</feature>
<dbReference type="PANTHER" id="PTHR20914:SF40">
    <property type="entry name" value="UROKINASE PLASMINOGEN ACTIVATOR SURFACE RECEPTOR-LIKE"/>
    <property type="match status" value="1"/>
</dbReference>
<feature type="signal peptide" evidence="3">
    <location>
        <begin position="1"/>
        <end position="19"/>
    </location>
</feature>
<dbReference type="GO" id="GO:0005576">
    <property type="term" value="C:extracellular region"/>
    <property type="evidence" value="ECO:0007669"/>
    <property type="project" value="UniProtKB-SubCell"/>
</dbReference>
<comment type="subcellular location">
    <subcellularLocation>
        <location evidence="1">Secreted</location>
    </subcellularLocation>
</comment>
<dbReference type="EMBL" id="OW240921">
    <property type="protein sequence ID" value="CAH2318771.1"/>
    <property type="molecule type" value="Genomic_DNA"/>
</dbReference>
<reference evidence="5" key="1">
    <citation type="submission" date="2022-03" db="EMBL/GenBank/DDBJ databases">
        <authorList>
            <person name="Alioto T."/>
            <person name="Alioto T."/>
            <person name="Gomez Garrido J."/>
        </authorList>
    </citation>
    <scope>NUCLEOTIDE SEQUENCE</scope>
</reference>
<evidence type="ECO:0000313" key="5">
    <source>
        <dbReference type="EMBL" id="CAH2318771.1"/>
    </source>
</evidence>
<proteinExistence type="predicted"/>
<feature type="domain" description="UPAR/Ly6" evidence="4">
    <location>
        <begin position="20"/>
        <end position="110"/>
    </location>
</feature>
<dbReference type="Pfam" id="PF00021">
    <property type="entry name" value="UPAR_LY6"/>
    <property type="match status" value="3"/>
</dbReference>
<keyword evidence="6" id="KW-1185">Reference proteome</keyword>
<dbReference type="AlphaFoldDB" id="A0AAD1WR53"/>
<evidence type="ECO:0000313" key="6">
    <source>
        <dbReference type="Proteomes" id="UP001295444"/>
    </source>
</evidence>
<name>A0AAD1WR53_PELCU</name>
<evidence type="ECO:0000256" key="2">
    <source>
        <dbReference type="ARBA" id="ARBA00022525"/>
    </source>
</evidence>
<dbReference type="InterPro" id="IPR050918">
    <property type="entry name" value="CNF-like_PLA2_Inhibitor"/>
</dbReference>
<gene>
    <name evidence="5" type="ORF">PECUL_23A007214</name>
</gene>
<keyword evidence="2" id="KW-0964">Secreted</keyword>
<dbReference type="SMART" id="SM00134">
    <property type="entry name" value="LU"/>
    <property type="match status" value="3"/>
</dbReference>
<keyword evidence="3" id="KW-0732">Signal</keyword>
<accession>A0AAD1WR53</accession>
<evidence type="ECO:0000256" key="1">
    <source>
        <dbReference type="ARBA" id="ARBA00004613"/>
    </source>
</evidence>
<feature type="domain" description="UPAR/Ly6" evidence="4">
    <location>
        <begin position="112"/>
        <end position="200"/>
    </location>
</feature>
<evidence type="ECO:0000259" key="4">
    <source>
        <dbReference type="SMART" id="SM00134"/>
    </source>
</evidence>
<feature type="chain" id="PRO_5041917149" description="UPAR/Ly6 domain-containing protein" evidence="3">
    <location>
        <begin position="20"/>
        <end position="319"/>
    </location>
</feature>
<dbReference type="Gene3D" id="2.10.60.10">
    <property type="entry name" value="CD59"/>
    <property type="match status" value="3"/>
</dbReference>